<protein>
    <recommendedName>
        <fullName evidence="3">Regulatory protein, Fis family</fullName>
    </recommendedName>
</protein>
<accession>A0A6P1ZGH4</accession>
<comment type="caution">
    <text evidence="1">The sequence shown here is derived from an EMBL/GenBank/DDBJ whole genome shotgun (WGS) entry which is preliminary data.</text>
</comment>
<dbReference type="Proteomes" id="UP000434052">
    <property type="component" value="Unassembled WGS sequence"/>
</dbReference>
<reference evidence="1 2" key="1">
    <citation type="submission" date="2018-06" db="EMBL/GenBank/DDBJ databases">
        <title>Complete genome of Desulfovibrio marinus P48SEP.</title>
        <authorList>
            <person name="Crispim J.S."/>
            <person name="Vidigal P.M.P."/>
            <person name="Silva L.C.F."/>
            <person name="Araujo L.C."/>
            <person name="Laguardia C.N."/>
            <person name="Dias R.S."/>
            <person name="Sousa M.P."/>
            <person name="Paula S.O."/>
            <person name="Silva C."/>
        </authorList>
    </citation>
    <scope>NUCLEOTIDE SEQUENCE [LARGE SCALE GENOMIC DNA]</scope>
    <source>
        <strain evidence="1 2">P48SEP</strain>
    </source>
</reference>
<evidence type="ECO:0008006" key="3">
    <source>
        <dbReference type="Google" id="ProtNLM"/>
    </source>
</evidence>
<proteinExistence type="predicted"/>
<dbReference type="Gene3D" id="1.10.10.60">
    <property type="entry name" value="Homeodomain-like"/>
    <property type="match status" value="1"/>
</dbReference>
<dbReference type="SUPFAM" id="SSF46689">
    <property type="entry name" value="Homeodomain-like"/>
    <property type="match status" value="1"/>
</dbReference>
<organism evidence="1 2">
    <name type="scientific">Oceanidesulfovibrio marinus</name>
    <dbReference type="NCBI Taxonomy" id="370038"/>
    <lineage>
        <taxon>Bacteria</taxon>
        <taxon>Pseudomonadati</taxon>
        <taxon>Thermodesulfobacteriota</taxon>
        <taxon>Desulfovibrionia</taxon>
        <taxon>Desulfovibrionales</taxon>
        <taxon>Desulfovibrionaceae</taxon>
        <taxon>Oceanidesulfovibrio</taxon>
    </lineage>
</organism>
<gene>
    <name evidence="1" type="ORF">DQK91_17520</name>
</gene>
<sequence length="121" mass="14138">MRELLNAVSTAVTLADDESVLETYHLPMEIRVHLKKTMLEKHENEPLITPDFAALKQELDRDEELPTFKEVRTRVVDEVERLYFTRLLDSAQGDQHEACRVSGLSRARLYELLKKHHLSLR</sequence>
<name>A0A6P1ZGH4_9BACT</name>
<dbReference type="AlphaFoldDB" id="A0A6P1ZGH4"/>
<evidence type="ECO:0000313" key="2">
    <source>
        <dbReference type="Proteomes" id="UP000434052"/>
    </source>
</evidence>
<dbReference type="InterPro" id="IPR009057">
    <property type="entry name" value="Homeodomain-like_sf"/>
</dbReference>
<dbReference type="EMBL" id="QMIF01000014">
    <property type="protein sequence ID" value="TVM31735.1"/>
    <property type="molecule type" value="Genomic_DNA"/>
</dbReference>
<evidence type="ECO:0000313" key="1">
    <source>
        <dbReference type="EMBL" id="TVM31735.1"/>
    </source>
</evidence>